<evidence type="ECO:0000256" key="4">
    <source>
        <dbReference type="ARBA" id="ARBA00023136"/>
    </source>
</evidence>
<feature type="domain" description="Rhodopsin" evidence="7">
    <location>
        <begin position="36"/>
        <end position="289"/>
    </location>
</feature>
<evidence type="ECO:0000256" key="1">
    <source>
        <dbReference type="ARBA" id="ARBA00004141"/>
    </source>
</evidence>
<reference evidence="8 9" key="1">
    <citation type="submission" date="2024-02" db="EMBL/GenBank/DDBJ databases">
        <title>First draft genome assembly of two strains of Seiridium cardinale.</title>
        <authorList>
            <person name="Emiliani G."/>
            <person name="Scali E."/>
        </authorList>
    </citation>
    <scope>NUCLEOTIDE SEQUENCE [LARGE SCALE GENOMIC DNA]</scope>
    <source>
        <strain evidence="8 9">BM-138-000479</strain>
    </source>
</reference>
<feature type="transmembrane region" description="Helical" evidence="6">
    <location>
        <begin position="20"/>
        <end position="40"/>
    </location>
</feature>
<comment type="subcellular location">
    <subcellularLocation>
        <location evidence="1">Membrane</location>
        <topology evidence="1">Multi-pass membrane protein</topology>
    </subcellularLocation>
</comment>
<dbReference type="Proteomes" id="UP001465668">
    <property type="component" value="Unassembled WGS sequence"/>
</dbReference>
<organism evidence="8 9">
    <name type="scientific">Seiridium cardinale</name>
    <dbReference type="NCBI Taxonomy" id="138064"/>
    <lineage>
        <taxon>Eukaryota</taxon>
        <taxon>Fungi</taxon>
        <taxon>Dikarya</taxon>
        <taxon>Ascomycota</taxon>
        <taxon>Pezizomycotina</taxon>
        <taxon>Sordariomycetes</taxon>
        <taxon>Xylariomycetidae</taxon>
        <taxon>Amphisphaeriales</taxon>
        <taxon>Sporocadaceae</taxon>
        <taxon>Seiridium</taxon>
    </lineage>
</organism>
<evidence type="ECO:0000313" key="9">
    <source>
        <dbReference type="Proteomes" id="UP001465668"/>
    </source>
</evidence>
<dbReference type="EMBL" id="JARVKM010000068">
    <property type="protein sequence ID" value="KAK9771884.1"/>
    <property type="molecule type" value="Genomic_DNA"/>
</dbReference>
<sequence>MSSIQWLQLPFALVTPGQVLAAGIVLPLVCIACVGLRFYVRRLQKTSPGVDDWLIAVGVVFIAGMGACLIIGERLGVAGYPTPVPDGTDASEASGLFLEAYIEFALQFIQVFAYGFVKAGVICFCRRIFVGHKNSAFDWASKVLIAMVVLWSVGFWMALVVGCGKSVELHWAPLQVLVEAGCDASTPEEAMVISDLILDLFILILPLPAIWKLNMSVGRKYAVTGIFLFGIMSIAASAARVAIYLTVLYQGYSAGYDINRTSSTMLWWSMLEVSLAGIAACLPTFSFLVKDAGVRKHFQRLGSITSFLGSFRIWRTTNASSEKPSELPLDSLYITSSPGRLHSSESQQKMVAVYQGTHEANMDRHDSLV</sequence>
<evidence type="ECO:0000313" key="8">
    <source>
        <dbReference type="EMBL" id="KAK9771884.1"/>
    </source>
</evidence>
<feature type="transmembrane region" description="Helical" evidence="6">
    <location>
        <begin position="137"/>
        <end position="159"/>
    </location>
</feature>
<evidence type="ECO:0000256" key="2">
    <source>
        <dbReference type="ARBA" id="ARBA00022692"/>
    </source>
</evidence>
<keyword evidence="3 6" id="KW-1133">Transmembrane helix</keyword>
<feature type="transmembrane region" description="Helical" evidence="6">
    <location>
        <begin position="265"/>
        <end position="289"/>
    </location>
</feature>
<accession>A0ABR2XDL2</accession>
<protein>
    <submittedName>
        <fullName evidence="8">Integral membrane protein</fullName>
    </submittedName>
</protein>
<gene>
    <name evidence="8" type="ORF">SCAR479_11365</name>
</gene>
<evidence type="ECO:0000256" key="6">
    <source>
        <dbReference type="SAM" id="Phobius"/>
    </source>
</evidence>
<keyword evidence="4 6" id="KW-0472">Membrane</keyword>
<comment type="similarity">
    <text evidence="5">Belongs to the SAT4 family.</text>
</comment>
<dbReference type="InterPro" id="IPR052337">
    <property type="entry name" value="SAT4-like"/>
</dbReference>
<feature type="transmembrane region" description="Helical" evidence="6">
    <location>
        <begin position="190"/>
        <end position="211"/>
    </location>
</feature>
<evidence type="ECO:0000259" key="7">
    <source>
        <dbReference type="Pfam" id="PF20684"/>
    </source>
</evidence>
<proteinExistence type="inferred from homology"/>
<dbReference type="InterPro" id="IPR049326">
    <property type="entry name" value="Rhodopsin_dom_fungi"/>
</dbReference>
<feature type="transmembrane region" description="Helical" evidence="6">
    <location>
        <begin position="104"/>
        <end position="125"/>
    </location>
</feature>
<comment type="caution">
    <text evidence="8">The sequence shown here is derived from an EMBL/GenBank/DDBJ whole genome shotgun (WGS) entry which is preliminary data.</text>
</comment>
<keyword evidence="9" id="KW-1185">Reference proteome</keyword>
<dbReference type="PANTHER" id="PTHR33048:SF157">
    <property type="entry name" value="INTEGRAL MEMBRANE PROTEIN"/>
    <property type="match status" value="1"/>
</dbReference>
<name>A0ABR2XDL2_9PEZI</name>
<keyword evidence="2 6" id="KW-0812">Transmembrane</keyword>
<evidence type="ECO:0000256" key="3">
    <source>
        <dbReference type="ARBA" id="ARBA00022989"/>
    </source>
</evidence>
<dbReference type="PANTHER" id="PTHR33048">
    <property type="entry name" value="PTH11-LIKE INTEGRAL MEMBRANE PROTEIN (AFU_ORTHOLOGUE AFUA_5G11245)"/>
    <property type="match status" value="1"/>
</dbReference>
<evidence type="ECO:0000256" key="5">
    <source>
        <dbReference type="ARBA" id="ARBA00038359"/>
    </source>
</evidence>
<dbReference type="Pfam" id="PF20684">
    <property type="entry name" value="Fung_rhodopsin"/>
    <property type="match status" value="1"/>
</dbReference>
<feature type="transmembrane region" description="Helical" evidence="6">
    <location>
        <begin position="223"/>
        <end position="245"/>
    </location>
</feature>
<feature type="transmembrane region" description="Helical" evidence="6">
    <location>
        <begin position="52"/>
        <end position="72"/>
    </location>
</feature>